<organism evidence="2 3">
    <name type="scientific">Mycolicibacterium madagascariense</name>
    <dbReference type="NCBI Taxonomy" id="212765"/>
    <lineage>
        <taxon>Bacteria</taxon>
        <taxon>Bacillati</taxon>
        <taxon>Actinomycetota</taxon>
        <taxon>Actinomycetes</taxon>
        <taxon>Mycobacteriales</taxon>
        <taxon>Mycobacteriaceae</taxon>
        <taxon>Mycolicibacterium</taxon>
    </lineage>
</organism>
<dbReference type="RefSeq" id="WP_163739310.1">
    <property type="nucleotide sequence ID" value="NZ_AP022610.1"/>
</dbReference>
<reference evidence="2 3" key="1">
    <citation type="journal article" date="2019" name="Emerg. Microbes Infect.">
        <title>Comprehensive subspecies identification of 175 nontuberculous mycobacteria species based on 7547 genomic profiles.</title>
        <authorList>
            <person name="Matsumoto Y."/>
            <person name="Kinjo T."/>
            <person name="Motooka D."/>
            <person name="Nabeya D."/>
            <person name="Jung N."/>
            <person name="Uechi K."/>
            <person name="Horii T."/>
            <person name="Iida T."/>
            <person name="Fujita J."/>
            <person name="Nakamura S."/>
        </authorList>
    </citation>
    <scope>NUCLEOTIDE SEQUENCE [LARGE SCALE GENOMIC DNA]</scope>
    <source>
        <strain evidence="2 3">JCM 13574</strain>
    </source>
</reference>
<name>A0A7I7XIL3_9MYCO</name>
<evidence type="ECO:0000256" key="1">
    <source>
        <dbReference type="SAM" id="MobiDB-lite"/>
    </source>
</evidence>
<dbReference type="KEGG" id="mmag:MMAD_33410"/>
<evidence type="ECO:0000313" key="3">
    <source>
        <dbReference type="Proteomes" id="UP000466517"/>
    </source>
</evidence>
<accession>A0A7I7XIL3</accession>
<protein>
    <submittedName>
        <fullName evidence="2">Uncharacterized protein</fullName>
    </submittedName>
</protein>
<feature type="compositionally biased region" description="Low complexity" evidence="1">
    <location>
        <begin position="110"/>
        <end position="125"/>
    </location>
</feature>
<feature type="region of interest" description="Disordered" evidence="1">
    <location>
        <begin position="106"/>
        <end position="125"/>
    </location>
</feature>
<dbReference type="AlphaFoldDB" id="A0A7I7XIL3"/>
<dbReference type="EMBL" id="AP022610">
    <property type="protein sequence ID" value="BBZ29046.1"/>
    <property type="molecule type" value="Genomic_DNA"/>
</dbReference>
<gene>
    <name evidence="2" type="ORF">MMAD_33410</name>
</gene>
<proteinExistence type="predicted"/>
<keyword evidence="3" id="KW-1185">Reference proteome</keyword>
<evidence type="ECO:0000313" key="2">
    <source>
        <dbReference type="EMBL" id="BBZ29046.1"/>
    </source>
</evidence>
<dbReference type="Proteomes" id="UP000466517">
    <property type="component" value="Chromosome"/>
</dbReference>
<sequence length="125" mass="12985">MATPGRPTRTAAVAKVPDDTALAWELVAAARPHMARAEADDVHIAIGIGETFAAIDVLITAIARDRIAIGEDLLATVGTWLGCYLGQDAEPRLRLLLADVARASTDAMSAPEGRAEPWAAAGAEA</sequence>